<organism evidence="2 3">
    <name type="scientific">Candidatus Hydrogenisulfobacillus filiaventi</name>
    <dbReference type="NCBI Taxonomy" id="2707344"/>
    <lineage>
        <taxon>Bacteria</taxon>
        <taxon>Bacillati</taxon>
        <taxon>Bacillota</taxon>
        <taxon>Clostridia</taxon>
        <taxon>Eubacteriales</taxon>
        <taxon>Clostridiales Family XVII. Incertae Sedis</taxon>
        <taxon>Candidatus Hydrogenisulfobacillus</taxon>
    </lineage>
</organism>
<dbReference type="PANTHER" id="PTHR43032:SF4">
    <property type="entry name" value="OXIDOREDUCTASE MOLYBDOPTERIN-BINDING DOMAIN-CONTAINING PROTEIN"/>
    <property type="match status" value="1"/>
</dbReference>
<reference evidence="2 3" key="1">
    <citation type="submission" date="2020-02" db="EMBL/GenBank/DDBJ databases">
        <authorList>
            <person name="Hogendoorn C."/>
        </authorList>
    </citation>
    <scope>NUCLEOTIDE SEQUENCE [LARGE SCALE GENOMIC DNA]</scope>
    <source>
        <strain evidence="2">R501</strain>
    </source>
</reference>
<protein>
    <submittedName>
        <fullName evidence="2">Uncharacterized oxidoreductase YuiH</fullName>
        <ecNumber evidence="2">1.-.-.-</ecNumber>
    </submittedName>
</protein>
<dbReference type="KEGG" id="hfv:R50_1138"/>
<accession>A0A6F8ZFD4</accession>
<sequence length="186" mass="21086">MPDRIPPHQTVTSGFPVLHAGSVPRMPGPRDWRFAIRGLVRRPRILTWEDMLALPRVRITADIHCVTGWSKLDVTWEGVPTRAVHALAGADPRACCVMVHGANDFSANLTLEDFLAPGCLFAIAVDGRPLSPEHGGPMRLVVPQLYFWKSAKWVTGLEYLAEERPGFWEERGYHLHGDPWKEERYW</sequence>
<gene>
    <name evidence="2" type="primary">yuiH</name>
    <name evidence="2" type="ORF">R50_1138</name>
</gene>
<feature type="domain" description="Oxidoreductase molybdopterin-binding" evidence="1">
    <location>
        <begin position="21"/>
        <end position="168"/>
    </location>
</feature>
<keyword evidence="3" id="KW-1185">Reference proteome</keyword>
<dbReference type="InterPro" id="IPR036374">
    <property type="entry name" value="OxRdtase_Mopterin-bd_sf"/>
</dbReference>
<evidence type="ECO:0000313" key="2">
    <source>
        <dbReference type="EMBL" id="CAB1128644.1"/>
    </source>
</evidence>
<dbReference type="PANTHER" id="PTHR43032">
    <property type="entry name" value="PROTEIN-METHIONINE-SULFOXIDE REDUCTASE"/>
    <property type="match status" value="1"/>
</dbReference>
<dbReference type="GO" id="GO:0016491">
    <property type="term" value="F:oxidoreductase activity"/>
    <property type="evidence" value="ECO:0007669"/>
    <property type="project" value="UniProtKB-KW"/>
</dbReference>
<proteinExistence type="predicted"/>
<evidence type="ECO:0000259" key="1">
    <source>
        <dbReference type="Pfam" id="PF00174"/>
    </source>
</evidence>
<dbReference type="CDD" id="cd02109">
    <property type="entry name" value="arch_bact_SO_family_Moco"/>
    <property type="match status" value="1"/>
</dbReference>
<dbReference type="Proteomes" id="UP000503399">
    <property type="component" value="Chromosome"/>
</dbReference>
<dbReference type="Pfam" id="PF00174">
    <property type="entry name" value="Oxidored_molyb"/>
    <property type="match status" value="1"/>
</dbReference>
<dbReference type="InterPro" id="IPR000572">
    <property type="entry name" value="OxRdtase_Mopterin-bd_dom"/>
</dbReference>
<keyword evidence="2" id="KW-0560">Oxidoreductase</keyword>
<name>A0A6F8ZFD4_9FIRM</name>
<dbReference type="EMBL" id="LR778114">
    <property type="protein sequence ID" value="CAB1128644.1"/>
    <property type="molecule type" value="Genomic_DNA"/>
</dbReference>
<dbReference type="Gene3D" id="3.90.420.10">
    <property type="entry name" value="Oxidoreductase, molybdopterin-binding domain"/>
    <property type="match status" value="1"/>
</dbReference>
<dbReference type="EC" id="1.-.-.-" evidence="2"/>
<evidence type="ECO:0000313" key="3">
    <source>
        <dbReference type="Proteomes" id="UP000503399"/>
    </source>
</evidence>
<dbReference type="SUPFAM" id="SSF56524">
    <property type="entry name" value="Oxidoreductase molybdopterin-binding domain"/>
    <property type="match status" value="1"/>
</dbReference>
<dbReference type="AlphaFoldDB" id="A0A6F8ZFD4"/>